<accession>A8S5W5</accession>
<dbReference type="Proteomes" id="UP000005396">
    <property type="component" value="Unassembled WGS sequence"/>
</dbReference>
<keyword evidence="1" id="KW-0472">Membrane</keyword>
<dbReference type="Pfam" id="PF19044">
    <property type="entry name" value="P-loop_TraG"/>
    <property type="match status" value="1"/>
</dbReference>
<dbReference type="CDD" id="cd01127">
    <property type="entry name" value="TrwB_TraG_TraD_VirD4"/>
    <property type="match status" value="1"/>
</dbReference>
<name>A8S5W5_ENTBW</name>
<dbReference type="PANTHER" id="PTHR30121">
    <property type="entry name" value="UNCHARACTERIZED PROTEIN YJGR-RELATED"/>
    <property type="match status" value="1"/>
</dbReference>
<keyword evidence="1" id="KW-1133">Transmembrane helix</keyword>
<organism evidence="3 4">
    <name type="scientific">Enterocloster bolteae (strain ATCC BAA-613 / DSM 15670 / CCUG 46953 / JCM 12243 / WAL 16351)</name>
    <name type="common">Clostridium bolteae</name>
    <dbReference type="NCBI Taxonomy" id="411902"/>
    <lineage>
        <taxon>Bacteria</taxon>
        <taxon>Bacillati</taxon>
        <taxon>Bacillota</taxon>
        <taxon>Clostridia</taxon>
        <taxon>Lachnospirales</taxon>
        <taxon>Lachnospiraceae</taxon>
        <taxon>Enterocloster</taxon>
    </lineage>
</organism>
<dbReference type="Gene3D" id="6.10.140.2170">
    <property type="match status" value="1"/>
</dbReference>
<dbReference type="Gene3D" id="1.10.8.730">
    <property type="match status" value="1"/>
</dbReference>
<reference evidence="3 4" key="2">
    <citation type="submission" date="2007-09" db="EMBL/GenBank/DDBJ databases">
        <title>Draft genome sequence of Clostridium bolteae (ATCC BAA-613).</title>
        <authorList>
            <person name="Sudarsanam P."/>
            <person name="Ley R."/>
            <person name="Guruge J."/>
            <person name="Turnbaugh P.J."/>
            <person name="Mahowald M."/>
            <person name="Liep D."/>
            <person name="Gordon J."/>
        </authorList>
    </citation>
    <scope>NUCLEOTIDE SEQUENCE [LARGE SCALE GENOMIC DNA]</scope>
    <source>
        <strain evidence="4">ATCC BAA-613 / DSM 15670 / CCUG 46953 / JCM 12243 / WAL 16351</strain>
    </source>
</reference>
<protein>
    <recommendedName>
        <fullName evidence="2">AAA+ ATPase domain-containing protein</fullName>
    </recommendedName>
</protein>
<dbReference type="SMART" id="SM00382">
    <property type="entry name" value="AAA"/>
    <property type="match status" value="1"/>
</dbReference>
<sequence length="903" mass="102336">MRIIPKKTRVSMEFFKGIELLDIVIAAAGVTLTLFMLLSNLPLRWMAALIVFIVFSASIIPLDDEKAYKSLYYAIRYAMSYKEFVKHPEKKGQIPVAGVTPFTGISDMFIEYGTSYLGVVVEIPSIEFRFLTEPRQNQLIDQVYGSILRTVNDTDSAAMVKLDRPVLYDSFIEGEEKKMEDLKAAYIRGLMTDEELTVRIGIIQDRMSQLELFNNKETVYLPFHYMVFFGRDRGRLTEQAQNMVDTLGPHGIECRILKEQELAIFLKYNYSGVFDEREAWKLTPDQYMDWILPDKLAVTSRTVAYDGLVTHNLRVTDYPIVVPNAWGHALFNRPDVRVTLKMRPIDRYKGIKQIDRAIDELREQGASTGKTSRLMELGSHIDTLAEVLSLLQGDNEILMDVNIFITAYDYEASPELLGPGYRPPGQGIGMKRQIRRELSEWGFKSSDMFMRQFDAYASGHISAFDAFSKDGRGIHSGSVAAAFPYVYKVMMEKKGICLGKSAGRPVFLDFFARNKERVNSNMVVIGKSGSGKSYATKSILANLAAENSKIFILDPENEYLGLARSLKGKIIDVGSATEGRLNPFHIITGLSDEEDELDGDEEENQIPGAKVSFNMHMQFLEEFYRQILPGIEADALEYLNNITIRMYEAKGIDAETDLSGLTPGDYPTFDDLYEKILNDFQMSTGDYSKKNLTVLLNYISKFATGGRNAGLWNGEASISTQENFIVFNFQSLLANKNNTVANAQMLLVLKWLDNEIIKNRDYNLRYGASRKIIIVIDEAHVFIDSKYPVALDFMYQMAKRIRKYNGMQIIITQNIKDFVGTEELARKSTAVINACQYSFIFPLSPNDMHDLCRLYEKAGAINESEQDEIINNGRGRAFVVTSPSERSSIDIETPKDIERLFGI</sequence>
<feature type="transmembrane region" description="Helical" evidence="1">
    <location>
        <begin position="20"/>
        <end position="39"/>
    </location>
</feature>
<dbReference type="HOGENOM" id="CLU_009097_3_0_9"/>
<dbReference type="SUPFAM" id="SSF52540">
    <property type="entry name" value="P-loop containing nucleoside triphosphate hydrolases"/>
    <property type="match status" value="1"/>
</dbReference>
<dbReference type="InterPro" id="IPR003593">
    <property type="entry name" value="AAA+_ATPase"/>
</dbReference>
<feature type="domain" description="AAA+ ATPase" evidence="2">
    <location>
        <begin position="518"/>
        <end position="838"/>
    </location>
</feature>
<dbReference type="eggNOG" id="COG3451">
    <property type="taxonomic scope" value="Bacteria"/>
</dbReference>
<dbReference type="AlphaFoldDB" id="A8S5W5"/>
<dbReference type="RefSeq" id="WP_007038711.1">
    <property type="nucleotide sequence ID" value="NZ_DS480726.1"/>
</dbReference>
<evidence type="ECO:0000259" key="2">
    <source>
        <dbReference type="SMART" id="SM00382"/>
    </source>
</evidence>
<dbReference type="PaxDb" id="411902-CLOBOL_07340"/>
<dbReference type="InterPro" id="IPR051162">
    <property type="entry name" value="T4SS_component"/>
</dbReference>
<dbReference type="EMBL" id="ABCC02000078">
    <property type="protein sequence ID" value="EDP12423.1"/>
    <property type="molecule type" value="Genomic_DNA"/>
</dbReference>
<comment type="caution">
    <text evidence="3">The sequence shown here is derived from an EMBL/GenBank/DDBJ whole genome shotgun (WGS) entry which is preliminary data.</text>
</comment>
<gene>
    <name evidence="3" type="ORF">CLOBOL_07340</name>
</gene>
<keyword evidence="1" id="KW-0812">Transmembrane</keyword>
<evidence type="ECO:0000313" key="4">
    <source>
        <dbReference type="Proteomes" id="UP000005396"/>
    </source>
</evidence>
<dbReference type="InterPro" id="IPR043964">
    <property type="entry name" value="P-loop_TraG"/>
</dbReference>
<reference evidence="3 4" key="1">
    <citation type="submission" date="2007-08" db="EMBL/GenBank/DDBJ databases">
        <authorList>
            <person name="Fulton L."/>
            <person name="Clifton S."/>
            <person name="Fulton B."/>
            <person name="Xu J."/>
            <person name="Minx P."/>
            <person name="Pepin K.H."/>
            <person name="Johnson M."/>
            <person name="Thiruvilangam P."/>
            <person name="Bhonagiri V."/>
            <person name="Nash W.E."/>
            <person name="Mardis E.R."/>
            <person name="Wilson R.K."/>
        </authorList>
    </citation>
    <scope>NUCLEOTIDE SEQUENCE [LARGE SCALE GENOMIC DNA]</scope>
    <source>
        <strain evidence="4">ATCC BAA-613 / DSM 15670 / CCUG 46953 / JCM 12243 / WAL 16351</strain>
    </source>
</reference>
<dbReference type="PANTHER" id="PTHR30121:SF6">
    <property type="entry name" value="SLR6007 PROTEIN"/>
    <property type="match status" value="1"/>
</dbReference>
<dbReference type="Gene3D" id="3.40.50.300">
    <property type="entry name" value="P-loop containing nucleotide triphosphate hydrolases"/>
    <property type="match status" value="1"/>
</dbReference>
<evidence type="ECO:0000256" key="1">
    <source>
        <dbReference type="SAM" id="Phobius"/>
    </source>
</evidence>
<dbReference type="InterPro" id="IPR027417">
    <property type="entry name" value="P-loop_NTPase"/>
</dbReference>
<evidence type="ECO:0000313" key="3">
    <source>
        <dbReference type="EMBL" id="EDP12423.1"/>
    </source>
</evidence>
<proteinExistence type="predicted"/>